<dbReference type="Gene3D" id="3.40.1500.20">
    <property type="match status" value="1"/>
</dbReference>
<name>A0A2M8QEH7_9CHLR</name>
<evidence type="ECO:0000313" key="1">
    <source>
        <dbReference type="EMBL" id="PJF48206.1"/>
    </source>
</evidence>
<sequence>MSLAQQLSHETLDKIVRRFALREIGDPFIALTSLMAPQPVGACRLFAPPPESAADGAERVRKVVYIGITVPPIGLDSHMFFAFTPPESAVPHFTLDSVLAGPSFAFHLDLIPRVDLGANLAYMNEVFMPLTASFEQAKQIAGLMPASLSPRQYALMSPWMLAYRATEEAYAQCAPHIEAYLRHWFSLVENGIRAPIAMTPAQLAERDRANRRAIFSYEVDPVWSQIERLLGRAMNLRLIEVLRNPQVES</sequence>
<dbReference type="AlphaFoldDB" id="A0A2M8QEH7"/>
<reference evidence="1 2" key="1">
    <citation type="submission" date="2017-11" db="EMBL/GenBank/DDBJ databases">
        <title>Evolution of Phototrophy in the Chloroflexi Phylum Driven by Horizontal Gene Transfer.</title>
        <authorList>
            <person name="Ward L.M."/>
            <person name="Hemp J."/>
            <person name="Shih P.M."/>
            <person name="Mcglynn S.E."/>
            <person name="Fischer W."/>
        </authorList>
    </citation>
    <scope>NUCLEOTIDE SEQUENCE [LARGE SCALE GENOMIC DNA]</scope>
    <source>
        <strain evidence="1">JP3_7</strain>
    </source>
</reference>
<comment type="caution">
    <text evidence="1">The sequence shown here is derived from an EMBL/GenBank/DDBJ whole genome shotgun (WGS) entry which is preliminary data.</text>
</comment>
<gene>
    <name evidence="1" type="ORF">CUN48_04790</name>
</gene>
<accession>A0A2M8QEH7</accession>
<dbReference type="EMBL" id="PGTN01000021">
    <property type="protein sequence ID" value="PJF48206.1"/>
    <property type="molecule type" value="Genomic_DNA"/>
</dbReference>
<proteinExistence type="predicted"/>
<evidence type="ECO:0000313" key="2">
    <source>
        <dbReference type="Proteomes" id="UP000230790"/>
    </source>
</evidence>
<protein>
    <recommendedName>
        <fullName evidence="3">Red chlorophyll catabolite reductase</fullName>
    </recommendedName>
</protein>
<evidence type="ECO:0008006" key="3">
    <source>
        <dbReference type="Google" id="ProtNLM"/>
    </source>
</evidence>
<organism evidence="1 2">
    <name type="scientific">Candidatus Thermofonsia Clade 3 bacterium</name>
    <dbReference type="NCBI Taxonomy" id="2364212"/>
    <lineage>
        <taxon>Bacteria</taxon>
        <taxon>Bacillati</taxon>
        <taxon>Chloroflexota</taxon>
        <taxon>Candidatus Thermofontia</taxon>
        <taxon>Candidatus Thermofonsia Clade 3</taxon>
    </lineage>
</organism>
<dbReference type="Proteomes" id="UP000230790">
    <property type="component" value="Unassembled WGS sequence"/>
</dbReference>